<evidence type="ECO:0000256" key="1">
    <source>
        <dbReference type="SAM" id="MobiDB-lite"/>
    </source>
</evidence>
<accession>A0ABN2JZ45</accession>
<feature type="transmembrane region" description="Helical" evidence="2">
    <location>
        <begin position="219"/>
        <end position="241"/>
    </location>
</feature>
<evidence type="ECO:0000313" key="4">
    <source>
        <dbReference type="Proteomes" id="UP001500655"/>
    </source>
</evidence>
<sequence length="260" mass="27088">MSHAREGSAVASGSPGHGRRDNGLVAAEYAVAGDVDPRVGEHLLDLLALDGIAAYLGPTTDLHPVTRTTTLPDRPTDRLYVDRAHLAAAQAYLNQLAEERRETTDVDEAWAAIVAGYNADVGPHRSWPAAEDVPDDDPTPARQPGRAASGSAVVAATPADEPSLLDGLDTFGATLPDDEEGYTPPPPPPLPKPALPTVLGVLGILVGLVLVLNPELLSIGAGGTMLLGFLAILGGFVTLLLRLRPGDEDDDIYPDDGARV</sequence>
<gene>
    <name evidence="3" type="ORF">GCM10009681_13940</name>
</gene>
<proteinExistence type="predicted"/>
<evidence type="ECO:0000313" key="3">
    <source>
        <dbReference type="EMBL" id="GAA1744310.1"/>
    </source>
</evidence>
<protein>
    <recommendedName>
        <fullName evidence="5">DUF308 domain-containing protein</fullName>
    </recommendedName>
</protein>
<organism evidence="3 4">
    <name type="scientific">Luedemannella helvata</name>
    <dbReference type="NCBI Taxonomy" id="349315"/>
    <lineage>
        <taxon>Bacteria</taxon>
        <taxon>Bacillati</taxon>
        <taxon>Actinomycetota</taxon>
        <taxon>Actinomycetes</taxon>
        <taxon>Micromonosporales</taxon>
        <taxon>Micromonosporaceae</taxon>
        <taxon>Luedemannella</taxon>
    </lineage>
</organism>
<evidence type="ECO:0000256" key="2">
    <source>
        <dbReference type="SAM" id="Phobius"/>
    </source>
</evidence>
<feature type="region of interest" description="Disordered" evidence="1">
    <location>
        <begin position="1"/>
        <end position="21"/>
    </location>
</feature>
<dbReference type="Proteomes" id="UP001500655">
    <property type="component" value="Unassembled WGS sequence"/>
</dbReference>
<dbReference type="EMBL" id="BAAALS010000005">
    <property type="protein sequence ID" value="GAA1744310.1"/>
    <property type="molecule type" value="Genomic_DNA"/>
</dbReference>
<feature type="compositionally biased region" description="Low complexity" evidence="1">
    <location>
        <begin position="144"/>
        <end position="155"/>
    </location>
</feature>
<keyword evidence="2" id="KW-0812">Transmembrane</keyword>
<keyword evidence="2" id="KW-0472">Membrane</keyword>
<evidence type="ECO:0008006" key="5">
    <source>
        <dbReference type="Google" id="ProtNLM"/>
    </source>
</evidence>
<comment type="caution">
    <text evidence="3">The sequence shown here is derived from an EMBL/GenBank/DDBJ whole genome shotgun (WGS) entry which is preliminary data.</text>
</comment>
<feature type="region of interest" description="Disordered" evidence="1">
    <location>
        <begin position="124"/>
        <end position="155"/>
    </location>
</feature>
<reference evidence="3 4" key="1">
    <citation type="journal article" date="2019" name="Int. J. Syst. Evol. Microbiol.">
        <title>The Global Catalogue of Microorganisms (GCM) 10K type strain sequencing project: providing services to taxonomists for standard genome sequencing and annotation.</title>
        <authorList>
            <consortium name="The Broad Institute Genomics Platform"/>
            <consortium name="The Broad Institute Genome Sequencing Center for Infectious Disease"/>
            <person name="Wu L."/>
            <person name="Ma J."/>
        </authorList>
    </citation>
    <scope>NUCLEOTIDE SEQUENCE [LARGE SCALE GENOMIC DNA]</scope>
    <source>
        <strain evidence="3 4">JCM 13249</strain>
    </source>
</reference>
<keyword evidence="2" id="KW-1133">Transmembrane helix</keyword>
<keyword evidence="4" id="KW-1185">Reference proteome</keyword>
<feature type="transmembrane region" description="Helical" evidence="2">
    <location>
        <begin position="194"/>
        <end position="212"/>
    </location>
</feature>
<name>A0ABN2JZ45_9ACTN</name>